<dbReference type="EMBL" id="JAEKPD010000001">
    <property type="protein sequence ID" value="MBJ3761515.1"/>
    <property type="molecule type" value="Genomic_DNA"/>
</dbReference>
<dbReference type="RefSeq" id="WP_198914673.1">
    <property type="nucleotide sequence ID" value="NZ_JAEKPD010000001.1"/>
</dbReference>
<proteinExistence type="inferred from homology"/>
<dbReference type="Gene3D" id="1.20.1740.10">
    <property type="entry name" value="Amino acid/polyamine transporter I"/>
    <property type="match status" value="1"/>
</dbReference>
<evidence type="ECO:0000256" key="2">
    <source>
        <dbReference type="ARBA" id="ARBA00009261"/>
    </source>
</evidence>
<feature type="transmembrane region" description="Helical" evidence="8">
    <location>
        <begin position="446"/>
        <end position="468"/>
    </location>
</feature>
<keyword evidence="8" id="KW-0769">Symport</keyword>
<keyword evidence="6 8" id="KW-1133">Transmembrane helix</keyword>
<evidence type="ECO:0000256" key="5">
    <source>
        <dbReference type="ARBA" id="ARBA00022692"/>
    </source>
</evidence>
<organism evidence="10 11">
    <name type="scientific">Palleronia pontilimi</name>
    <dbReference type="NCBI Taxonomy" id="1964209"/>
    <lineage>
        <taxon>Bacteria</taxon>
        <taxon>Pseudomonadati</taxon>
        <taxon>Pseudomonadota</taxon>
        <taxon>Alphaproteobacteria</taxon>
        <taxon>Rhodobacterales</taxon>
        <taxon>Roseobacteraceae</taxon>
        <taxon>Palleronia</taxon>
    </lineage>
</organism>
<dbReference type="Pfam" id="PF01235">
    <property type="entry name" value="Na_Ala_symp"/>
    <property type="match status" value="1"/>
</dbReference>
<dbReference type="Proteomes" id="UP000642488">
    <property type="component" value="Unassembled WGS sequence"/>
</dbReference>
<keyword evidence="7 8" id="KW-0472">Membrane</keyword>
<gene>
    <name evidence="10" type="ORF">ILP92_01975</name>
</gene>
<keyword evidence="3 8" id="KW-0813">Transport</keyword>
<evidence type="ECO:0000313" key="11">
    <source>
        <dbReference type="Proteomes" id="UP000642488"/>
    </source>
</evidence>
<feature type="transmembrane region" description="Helical" evidence="8">
    <location>
        <begin position="346"/>
        <end position="368"/>
    </location>
</feature>
<keyword evidence="8" id="KW-0997">Cell inner membrane</keyword>
<evidence type="ECO:0000256" key="1">
    <source>
        <dbReference type="ARBA" id="ARBA00004651"/>
    </source>
</evidence>
<comment type="similarity">
    <text evidence="2 8">Belongs to the alanine or glycine:cation symporter (AGCS) (TC 2.A.25) family.</text>
</comment>
<keyword evidence="5 8" id="KW-0812">Transmembrane</keyword>
<evidence type="ECO:0000256" key="6">
    <source>
        <dbReference type="ARBA" id="ARBA00022989"/>
    </source>
</evidence>
<feature type="transmembrane region" description="Helical" evidence="8">
    <location>
        <begin position="406"/>
        <end position="426"/>
    </location>
</feature>
<feature type="transmembrane region" description="Helical" evidence="8">
    <location>
        <begin position="54"/>
        <end position="75"/>
    </location>
</feature>
<dbReference type="PRINTS" id="PR00175">
    <property type="entry name" value="NAALASMPORT"/>
</dbReference>
<feature type="chain" id="PRO_5036838489" evidence="9">
    <location>
        <begin position="24"/>
        <end position="526"/>
    </location>
</feature>
<comment type="caution">
    <text evidence="10">The sequence shown here is derived from an EMBL/GenBank/DDBJ whole genome shotgun (WGS) entry which is preliminary data.</text>
</comment>
<evidence type="ECO:0000313" key="10">
    <source>
        <dbReference type="EMBL" id="MBJ3761515.1"/>
    </source>
</evidence>
<evidence type="ECO:0000256" key="7">
    <source>
        <dbReference type="ARBA" id="ARBA00023136"/>
    </source>
</evidence>
<accession>A0A934IDJ4</accession>
<evidence type="ECO:0000256" key="3">
    <source>
        <dbReference type="ARBA" id="ARBA00022448"/>
    </source>
</evidence>
<dbReference type="InterPro" id="IPR001463">
    <property type="entry name" value="Na/Ala_symport"/>
</dbReference>
<dbReference type="AlphaFoldDB" id="A0A934IDJ4"/>
<protein>
    <submittedName>
        <fullName evidence="10">Alanine:cation symporter family protein</fullName>
    </submittedName>
</protein>
<evidence type="ECO:0000256" key="9">
    <source>
        <dbReference type="SAM" id="SignalP"/>
    </source>
</evidence>
<feature type="transmembrane region" description="Helical" evidence="8">
    <location>
        <begin position="474"/>
        <end position="493"/>
    </location>
</feature>
<reference evidence="10" key="1">
    <citation type="submission" date="2020-12" db="EMBL/GenBank/DDBJ databases">
        <title>Bacterial taxonomy.</title>
        <authorList>
            <person name="Pan X."/>
        </authorList>
    </citation>
    <scope>NUCLEOTIDE SEQUENCE</scope>
    <source>
        <strain evidence="10">KCTC 52957</strain>
    </source>
</reference>
<feature type="transmembrane region" description="Helical" evidence="8">
    <location>
        <begin position="256"/>
        <end position="276"/>
    </location>
</feature>
<evidence type="ECO:0000256" key="8">
    <source>
        <dbReference type="RuleBase" id="RU363064"/>
    </source>
</evidence>
<sequence>MQNLAKLLVVALSTLAFAGAARAQSVDETINQIFADYTGWYVGFIFAPLPGTNFSWIALWLVVGALVFTFYFGFIQFKGFVHSIRLVKGDYSDPNDAGEVSHFQALATALSGTVGLGNIAGVAVAVGIGGPGATFWMIVAGLFGMATKFTECTLGVKYRNEYPNGTVSGGPMYYMTKGFAERGLPMGKIMAILFCIFTILGALGGGNMFQANQAHAQLSGVIGDYPGWITGVLLAGVTFAVIAGGLKSIARVTEKVVPFMGIFYVLVSILILLINYDQILWAFGQIFVGAFTGLGVVGGFTGALIQGFRRAAFSNEAGIGSAAIAHSAVKTKEPVTEGYVALLEPFIDTVVICTMTALVIVITGVLQVDPETGLYIWNAEAGRIQTEDGVQGVALTSLAYAQTFSWFPIMLAVAVVLFAFSTMISWSYYGLKAWTYILGEGEVKELIFKIIFCVFIVIGAAASLGPVIDFSDAMLFSMAIVNIIALYLLMPIVRGELDSYVKRLRSGEIKKYSGSSDVAPGVKPGE</sequence>
<feature type="transmembrane region" description="Helical" evidence="8">
    <location>
        <begin position="225"/>
        <end position="244"/>
    </location>
</feature>
<name>A0A934IDJ4_9RHOB</name>
<dbReference type="GO" id="GO:0005283">
    <property type="term" value="F:amino acid:sodium symporter activity"/>
    <property type="evidence" value="ECO:0007669"/>
    <property type="project" value="InterPro"/>
</dbReference>
<feature type="transmembrane region" description="Helical" evidence="8">
    <location>
        <begin position="282"/>
        <end position="305"/>
    </location>
</feature>
<keyword evidence="9" id="KW-0732">Signal</keyword>
<feature type="transmembrane region" description="Helical" evidence="8">
    <location>
        <begin position="185"/>
        <end position="205"/>
    </location>
</feature>
<evidence type="ECO:0000256" key="4">
    <source>
        <dbReference type="ARBA" id="ARBA00022475"/>
    </source>
</evidence>
<dbReference type="NCBIfam" id="TIGR00835">
    <property type="entry name" value="agcS"/>
    <property type="match status" value="1"/>
</dbReference>
<feature type="signal peptide" evidence="9">
    <location>
        <begin position="1"/>
        <end position="23"/>
    </location>
</feature>
<dbReference type="PANTHER" id="PTHR30330:SF3">
    <property type="entry name" value="TRANSCRIPTIONAL REGULATOR, LRP FAMILY"/>
    <property type="match status" value="1"/>
</dbReference>
<dbReference type="PANTHER" id="PTHR30330">
    <property type="entry name" value="AGSS FAMILY TRANSPORTER, SODIUM-ALANINE"/>
    <property type="match status" value="1"/>
</dbReference>
<keyword evidence="11" id="KW-1185">Reference proteome</keyword>
<comment type="subcellular location">
    <subcellularLocation>
        <location evidence="8">Cell inner membrane</location>
        <topology evidence="8">Multi-pass membrane protein</topology>
    </subcellularLocation>
    <subcellularLocation>
        <location evidence="1">Cell membrane</location>
        <topology evidence="1">Multi-pass membrane protein</topology>
    </subcellularLocation>
</comment>
<dbReference type="GO" id="GO:0005886">
    <property type="term" value="C:plasma membrane"/>
    <property type="evidence" value="ECO:0007669"/>
    <property type="project" value="UniProtKB-SubCell"/>
</dbReference>
<keyword evidence="4" id="KW-1003">Cell membrane</keyword>